<dbReference type="SMART" id="SM00020">
    <property type="entry name" value="Tryp_SPc"/>
    <property type="match status" value="1"/>
</dbReference>
<dbReference type="eggNOG" id="COG5640">
    <property type="taxonomic scope" value="Bacteria"/>
</dbReference>
<dbReference type="Gene3D" id="2.40.10.10">
    <property type="entry name" value="Trypsin-like serine proteases"/>
    <property type="match status" value="1"/>
</dbReference>
<keyword evidence="3" id="KW-0645">Protease</keyword>
<accession>R1ITC6</accession>
<dbReference type="PROSITE" id="PS50240">
    <property type="entry name" value="TRYPSIN_DOM"/>
    <property type="match status" value="1"/>
</dbReference>
<feature type="domain" description="Peptidase S1" evidence="5">
    <location>
        <begin position="55"/>
        <end position="312"/>
    </location>
</feature>
<dbReference type="PROSITE" id="PS00135">
    <property type="entry name" value="TRYPSIN_SER"/>
    <property type="match status" value="1"/>
</dbReference>
<dbReference type="PROSITE" id="PS00134">
    <property type="entry name" value="TRYPSIN_HIS"/>
    <property type="match status" value="1"/>
</dbReference>
<keyword evidence="3" id="KW-0720">Serine protease</keyword>
<keyword evidence="4" id="KW-1133">Transmembrane helix</keyword>
<dbReference type="GO" id="GO:0004252">
    <property type="term" value="F:serine-type endopeptidase activity"/>
    <property type="evidence" value="ECO:0007669"/>
    <property type="project" value="InterPro"/>
</dbReference>
<evidence type="ECO:0000256" key="4">
    <source>
        <dbReference type="SAM" id="Phobius"/>
    </source>
</evidence>
<dbReference type="InterPro" id="IPR043504">
    <property type="entry name" value="Peptidase_S1_PA_chymotrypsin"/>
</dbReference>
<comment type="caution">
    <text evidence="6">The sequence shown here is derived from an EMBL/GenBank/DDBJ whole genome shotgun (WGS) entry which is preliminary data.</text>
</comment>
<dbReference type="GO" id="GO:0006508">
    <property type="term" value="P:proteolysis"/>
    <property type="evidence" value="ECO:0007669"/>
    <property type="project" value="UniProtKB-KW"/>
</dbReference>
<evidence type="ECO:0000256" key="2">
    <source>
        <dbReference type="ARBA" id="ARBA00023157"/>
    </source>
</evidence>
<dbReference type="InterPro" id="IPR033116">
    <property type="entry name" value="TRYPSIN_SER"/>
</dbReference>
<keyword evidence="2" id="KW-1015">Disulfide bond</keyword>
<dbReference type="Pfam" id="PF00089">
    <property type="entry name" value="Trypsin"/>
    <property type="match status" value="1"/>
</dbReference>
<dbReference type="InterPro" id="IPR001314">
    <property type="entry name" value="Peptidase_S1A"/>
</dbReference>
<keyword evidence="4" id="KW-0812">Transmembrane</keyword>
<dbReference type="FunFam" id="2.40.10.10:FF:000068">
    <property type="entry name" value="transmembrane protease serine 2"/>
    <property type="match status" value="1"/>
</dbReference>
<dbReference type="SUPFAM" id="SSF50494">
    <property type="entry name" value="Trypsin-like serine proteases"/>
    <property type="match status" value="1"/>
</dbReference>
<keyword evidence="4" id="KW-0472">Membrane</keyword>
<dbReference type="PANTHER" id="PTHR24276:SF98">
    <property type="entry name" value="FI18310P1-RELATED"/>
    <property type="match status" value="1"/>
</dbReference>
<dbReference type="InterPro" id="IPR018114">
    <property type="entry name" value="TRYPSIN_HIS"/>
</dbReference>
<dbReference type="CDD" id="cd00190">
    <property type="entry name" value="Tryp_SPc"/>
    <property type="match status" value="1"/>
</dbReference>
<sequence>MTPRLFQAVATHRGAAAPNNTFLFLGAMIMRMKLAILSLLFSSFLGQAAEPSPNVVGGTDASISDAPWQAFIRIGNAFCGGVVISSRWILTAAHCLDTADDDDPFSLASANSVSVYTGTAEINGANFSSFQSSVDSIYTNSSYNKDTLQNDIALVKLSSDVHPNASTVVLPNDTVQAAVDATGNLNNNDMQLTGWGYTDTGRSQTTTTLQKATLSALTDASCASAWGTTLTNVSDYQSKYFCAQASGVGACNGDSGGPLIWYDPSRAGDADGGATLIGLVSFGVASQCASPTVPDVFTQVATYISWISNCQSGSCASRSSTVVQGSGGGGGIGLFALFFALTGFSIRYLIGIIGSYPQCLKDEEMV</sequence>
<gene>
    <name evidence="6" type="ORF">D515_00154</name>
</gene>
<dbReference type="PANTHER" id="PTHR24276">
    <property type="entry name" value="POLYSERASE-RELATED"/>
    <property type="match status" value="1"/>
</dbReference>
<dbReference type="AlphaFoldDB" id="R1ITC6"/>
<dbReference type="EMBL" id="ANFM02000010">
    <property type="protein sequence ID" value="EOD80737.1"/>
    <property type="molecule type" value="Genomic_DNA"/>
</dbReference>
<dbReference type="Proteomes" id="UP000011223">
    <property type="component" value="Unassembled WGS sequence"/>
</dbReference>
<protein>
    <submittedName>
        <fullName evidence="6">Elastase 2</fullName>
    </submittedName>
</protein>
<name>R1ITC6_9GAMM</name>
<evidence type="ECO:0000256" key="1">
    <source>
        <dbReference type="ARBA" id="ARBA00007664"/>
    </source>
</evidence>
<reference evidence="6 7" key="1">
    <citation type="journal article" date="2014" name="PLoS ONE">
        <title>Grimontia indica AK16(T), sp. nov., Isolated from a Seawater Sample Reports the Presence of Pathogenic Genes Similar to Vibrio Genus.</title>
        <authorList>
            <person name="Singh A."/>
            <person name="Vaidya B."/>
            <person name="Khatri I."/>
            <person name="Srinivas T.N."/>
            <person name="Subramanian S."/>
            <person name="Korpole S."/>
            <person name="Pinnaka A.K."/>
        </authorList>
    </citation>
    <scope>NUCLEOTIDE SEQUENCE [LARGE SCALE GENOMIC DNA]</scope>
    <source>
        <strain evidence="6 7">AK16</strain>
    </source>
</reference>
<dbReference type="InterPro" id="IPR050430">
    <property type="entry name" value="Peptidase_S1"/>
</dbReference>
<evidence type="ECO:0000313" key="6">
    <source>
        <dbReference type="EMBL" id="EOD80737.1"/>
    </source>
</evidence>
<comment type="similarity">
    <text evidence="1">Belongs to the peptidase S1 family.</text>
</comment>
<dbReference type="PRINTS" id="PR00722">
    <property type="entry name" value="CHYMOTRYPSIN"/>
</dbReference>
<keyword evidence="7" id="KW-1185">Reference proteome</keyword>
<feature type="transmembrane region" description="Helical" evidence="4">
    <location>
        <begin position="328"/>
        <end position="350"/>
    </location>
</feature>
<dbReference type="InterPro" id="IPR009003">
    <property type="entry name" value="Peptidase_S1_PA"/>
</dbReference>
<organism evidence="6 7">
    <name type="scientific">Grimontia indica</name>
    <dbReference type="NCBI Taxonomy" id="1056512"/>
    <lineage>
        <taxon>Bacteria</taxon>
        <taxon>Pseudomonadati</taxon>
        <taxon>Pseudomonadota</taxon>
        <taxon>Gammaproteobacteria</taxon>
        <taxon>Vibrionales</taxon>
        <taxon>Vibrionaceae</taxon>
        <taxon>Grimontia</taxon>
    </lineage>
</organism>
<evidence type="ECO:0000313" key="7">
    <source>
        <dbReference type="Proteomes" id="UP000011223"/>
    </source>
</evidence>
<evidence type="ECO:0000256" key="3">
    <source>
        <dbReference type="RuleBase" id="RU363034"/>
    </source>
</evidence>
<evidence type="ECO:0000259" key="5">
    <source>
        <dbReference type="PROSITE" id="PS50240"/>
    </source>
</evidence>
<keyword evidence="3" id="KW-0378">Hydrolase</keyword>
<dbReference type="InterPro" id="IPR001254">
    <property type="entry name" value="Trypsin_dom"/>
</dbReference>
<proteinExistence type="inferred from homology"/>